<evidence type="ECO:0000256" key="1">
    <source>
        <dbReference type="ARBA" id="ARBA00002356"/>
    </source>
</evidence>
<feature type="binding site" evidence="7">
    <location>
        <position position="210"/>
    </location>
    <ligand>
        <name>substrate</name>
    </ligand>
</feature>
<keyword evidence="4 7" id="KW-0665">Pyrimidine biosynthesis</keyword>
<feature type="binding site" evidence="7">
    <location>
        <position position="121"/>
    </location>
    <ligand>
        <name>substrate</name>
    </ligand>
</feature>
<evidence type="ECO:0000256" key="4">
    <source>
        <dbReference type="ARBA" id="ARBA00022975"/>
    </source>
</evidence>
<dbReference type="Gene3D" id="3.20.20.70">
    <property type="entry name" value="Aldolase class I"/>
    <property type="match status" value="1"/>
</dbReference>
<protein>
    <recommendedName>
        <fullName evidence="7">Orotidine 5'-phosphate decarboxylase</fullName>
        <ecNumber evidence="7">4.1.1.23</ecNumber>
    </recommendedName>
    <alternativeName>
        <fullName evidence="7">OMP decarboxylase</fullName>
        <shortName evidence="7">OMPDCase</shortName>
        <shortName evidence="7">OMPdecase</shortName>
    </alternativeName>
</protein>
<dbReference type="HAMAP" id="MF_01200_B">
    <property type="entry name" value="OMPdecase_type1_B"/>
    <property type="match status" value="1"/>
</dbReference>
<comment type="similarity">
    <text evidence="7">Belongs to the OMP decarboxylase family. Type 1 subfamily.</text>
</comment>
<dbReference type="PROSITE" id="PS00156">
    <property type="entry name" value="OMPDECASE"/>
    <property type="match status" value="1"/>
</dbReference>
<dbReference type="InterPro" id="IPR018089">
    <property type="entry name" value="OMPdecase_AS"/>
</dbReference>
<comment type="function">
    <text evidence="1 7">Catalyzes the decarboxylation of orotidine 5'-monophosphate (OMP) to uridine 5'-monophosphate (UMP).</text>
</comment>
<name>A0ABV7T9J8_9GAMM</name>
<dbReference type="InterPro" id="IPR001754">
    <property type="entry name" value="OMPdeCOase_dom"/>
</dbReference>
<evidence type="ECO:0000256" key="7">
    <source>
        <dbReference type="HAMAP-Rule" id="MF_01200"/>
    </source>
</evidence>
<evidence type="ECO:0000256" key="6">
    <source>
        <dbReference type="ARBA" id="ARBA00049157"/>
    </source>
</evidence>
<evidence type="ECO:0000256" key="5">
    <source>
        <dbReference type="ARBA" id="ARBA00023239"/>
    </source>
</evidence>
<dbReference type="CDD" id="cd04725">
    <property type="entry name" value="OMP_decarboxylase_like"/>
    <property type="match status" value="1"/>
</dbReference>
<comment type="pathway">
    <text evidence="2 7 8">Pyrimidine metabolism; UMP biosynthesis via de novo pathway; UMP from orotate: step 2/2.</text>
</comment>
<evidence type="ECO:0000256" key="3">
    <source>
        <dbReference type="ARBA" id="ARBA00022793"/>
    </source>
</evidence>
<dbReference type="EC" id="4.1.1.23" evidence="7"/>
<dbReference type="SMART" id="SM00934">
    <property type="entry name" value="OMPdecase"/>
    <property type="match status" value="1"/>
</dbReference>
<dbReference type="PANTHER" id="PTHR32119:SF2">
    <property type="entry name" value="OROTIDINE 5'-PHOSPHATE DECARBOXYLASE"/>
    <property type="match status" value="1"/>
</dbReference>
<comment type="caution">
    <text evidence="10">The sequence shown here is derived from an EMBL/GenBank/DDBJ whole genome shotgun (WGS) entry which is preliminary data.</text>
</comment>
<evidence type="ECO:0000313" key="10">
    <source>
        <dbReference type="EMBL" id="MFC3609045.1"/>
    </source>
</evidence>
<organism evidence="10 11">
    <name type="scientific">Stutzerimonas tarimensis</name>
    <dbReference type="NCBI Taxonomy" id="1507735"/>
    <lineage>
        <taxon>Bacteria</taxon>
        <taxon>Pseudomonadati</taxon>
        <taxon>Pseudomonadota</taxon>
        <taxon>Gammaproteobacteria</taxon>
        <taxon>Pseudomonadales</taxon>
        <taxon>Pseudomonadaceae</taxon>
        <taxon>Stutzerimonas</taxon>
    </lineage>
</organism>
<keyword evidence="5 7" id="KW-0456">Lyase</keyword>
<dbReference type="NCBIfam" id="TIGR01740">
    <property type="entry name" value="pyrF"/>
    <property type="match status" value="1"/>
</dbReference>
<proteinExistence type="inferred from homology"/>
<feature type="binding site" evidence="7">
    <location>
        <position position="181"/>
    </location>
    <ligand>
        <name>substrate</name>
    </ligand>
</feature>
<gene>
    <name evidence="7 10" type="primary">pyrF</name>
    <name evidence="10" type="ORF">ACFOMF_14780</name>
</gene>
<dbReference type="InterPro" id="IPR013785">
    <property type="entry name" value="Aldolase_TIM"/>
</dbReference>
<dbReference type="InterPro" id="IPR011060">
    <property type="entry name" value="RibuloseP-bd_barrel"/>
</dbReference>
<comment type="catalytic activity">
    <reaction evidence="6 7 8">
        <text>orotidine 5'-phosphate + H(+) = UMP + CO2</text>
        <dbReference type="Rhea" id="RHEA:11596"/>
        <dbReference type="ChEBI" id="CHEBI:15378"/>
        <dbReference type="ChEBI" id="CHEBI:16526"/>
        <dbReference type="ChEBI" id="CHEBI:57538"/>
        <dbReference type="ChEBI" id="CHEBI:57865"/>
        <dbReference type="EC" id="4.1.1.23"/>
    </reaction>
</comment>
<dbReference type="RefSeq" id="WP_386366229.1">
    <property type="nucleotide sequence ID" value="NZ_JBHRXZ010000024.1"/>
</dbReference>
<evidence type="ECO:0000313" key="11">
    <source>
        <dbReference type="Proteomes" id="UP001595630"/>
    </source>
</evidence>
<sequence length="232" mass="24331">MACQTPIVVALDFPSRDAALAMAGQLDPALCRVKVGKELFTRCGPAVVESLHDRGFEVFLDLKFHDIPNTTAMAVKAAAELGVWMVNVHCSGGLRMMAACREVLDQRSGEQPLLIGVTVLTSMEQSDLADIGLDLDPAQQVMRLAALADRAGLDGLVCSAQEARAIKASLPRLALVTPGIRPAGSVQDDQRRILTPAEARQAGADYLVIGRPITGAVDPAEALAALVAGLAG</sequence>
<accession>A0ABV7T9J8</accession>
<feature type="binding site" evidence="7">
    <location>
        <position position="12"/>
    </location>
    <ligand>
        <name>substrate</name>
    </ligand>
</feature>
<feature type="active site" description="Proton donor" evidence="7">
    <location>
        <position position="63"/>
    </location>
</feature>
<feature type="binding site" evidence="7">
    <location>
        <begin position="61"/>
        <end position="70"/>
    </location>
    <ligand>
        <name>substrate</name>
    </ligand>
</feature>
<dbReference type="PANTHER" id="PTHR32119">
    <property type="entry name" value="OROTIDINE 5'-PHOSPHATE DECARBOXYLASE"/>
    <property type="match status" value="1"/>
</dbReference>
<dbReference type="InterPro" id="IPR014732">
    <property type="entry name" value="OMPdecase"/>
</dbReference>
<reference evidence="11" key="1">
    <citation type="journal article" date="2019" name="Int. J. Syst. Evol. Microbiol.">
        <title>The Global Catalogue of Microorganisms (GCM) 10K type strain sequencing project: providing services to taxonomists for standard genome sequencing and annotation.</title>
        <authorList>
            <consortium name="The Broad Institute Genomics Platform"/>
            <consortium name="The Broad Institute Genome Sequencing Center for Infectious Disease"/>
            <person name="Wu L."/>
            <person name="Ma J."/>
        </authorList>
    </citation>
    <scope>NUCLEOTIDE SEQUENCE [LARGE SCALE GENOMIC DNA]</scope>
    <source>
        <strain evidence="11">KCTC 42447</strain>
    </source>
</reference>
<keyword evidence="3 7" id="KW-0210">Decarboxylase</keyword>
<dbReference type="Pfam" id="PF00215">
    <property type="entry name" value="OMPdecase"/>
    <property type="match status" value="1"/>
</dbReference>
<comment type="subunit">
    <text evidence="7">Homodimer.</text>
</comment>
<dbReference type="GO" id="GO:0004590">
    <property type="term" value="F:orotidine-5'-phosphate decarboxylase activity"/>
    <property type="evidence" value="ECO:0007669"/>
    <property type="project" value="UniProtKB-EC"/>
</dbReference>
<keyword evidence="11" id="KW-1185">Reference proteome</keyword>
<dbReference type="SUPFAM" id="SSF51366">
    <property type="entry name" value="Ribulose-phoshate binding barrel"/>
    <property type="match status" value="1"/>
</dbReference>
<dbReference type="NCBIfam" id="NF001273">
    <property type="entry name" value="PRK00230.1"/>
    <property type="match status" value="1"/>
</dbReference>
<evidence type="ECO:0000256" key="2">
    <source>
        <dbReference type="ARBA" id="ARBA00004861"/>
    </source>
</evidence>
<feature type="domain" description="Orotidine 5'-phosphate decarboxylase" evidence="9">
    <location>
        <begin position="6"/>
        <end position="226"/>
    </location>
</feature>
<feature type="binding site" evidence="7">
    <location>
        <position position="211"/>
    </location>
    <ligand>
        <name>substrate</name>
    </ligand>
</feature>
<evidence type="ECO:0000259" key="9">
    <source>
        <dbReference type="SMART" id="SM00934"/>
    </source>
</evidence>
<dbReference type="Proteomes" id="UP001595630">
    <property type="component" value="Unassembled WGS sequence"/>
</dbReference>
<feature type="binding site" evidence="7">
    <location>
        <position position="190"/>
    </location>
    <ligand>
        <name>substrate</name>
    </ligand>
</feature>
<evidence type="ECO:0000256" key="8">
    <source>
        <dbReference type="RuleBase" id="RU000512"/>
    </source>
</evidence>
<feature type="binding site" evidence="7">
    <location>
        <position position="34"/>
    </location>
    <ligand>
        <name>substrate</name>
    </ligand>
</feature>
<dbReference type="EMBL" id="JBHRXZ010000024">
    <property type="protein sequence ID" value="MFC3609045.1"/>
    <property type="molecule type" value="Genomic_DNA"/>
</dbReference>
<dbReference type="InterPro" id="IPR047596">
    <property type="entry name" value="OMPdecase_bac"/>
</dbReference>